<dbReference type="PANTHER" id="PTHR40940">
    <property type="entry name" value="PROTEIN BATD-RELATED"/>
    <property type="match status" value="1"/>
</dbReference>
<feature type="chain" id="PRO_5020549242" description="Protein BatD" evidence="2">
    <location>
        <begin position="22"/>
        <end position="420"/>
    </location>
</feature>
<evidence type="ECO:0000313" key="4">
    <source>
        <dbReference type="Proteomes" id="UP000291613"/>
    </source>
</evidence>
<evidence type="ECO:0008006" key="5">
    <source>
        <dbReference type="Google" id="ProtNLM"/>
    </source>
</evidence>
<keyword evidence="1" id="KW-0472">Membrane</keyword>
<dbReference type="OrthoDB" id="7688940at2"/>
<proteinExistence type="predicted"/>
<protein>
    <recommendedName>
        <fullName evidence="5">Protein BatD</fullName>
    </recommendedName>
</protein>
<reference evidence="3 4" key="1">
    <citation type="submission" date="2019-02" db="EMBL/GenBank/DDBJ databases">
        <title>Hansschlegelia quercus sp. nov., a novel methylotrophic bacterium from buds of oak (Quercus robur L.).</title>
        <authorList>
            <person name="Agafonova N.V."/>
            <person name="Kaparullina E.N."/>
            <person name="Grouzdev D.S."/>
            <person name="Doronina N.V."/>
        </authorList>
    </citation>
    <scope>NUCLEOTIDE SEQUENCE [LARGE SCALE GENOMIC DNA]</scope>
    <source>
        <strain evidence="3 4">Dub</strain>
    </source>
</reference>
<gene>
    <name evidence="3" type="ORF">EYR15_06880</name>
</gene>
<organism evidence="3 4">
    <name type="scientific">Hansschlegelia quercus</name>
    <dbReference type="NCBI Taxonomy" id="2528245"/>
    <lineage>
        <taxon>Bacteria</taxon>
        <taxon>Pseudomonadati</taxon>
        <taxon>Pseudomonadota</taxon>
        <taxon>Alphaproteobacteria</taxon>
        <taxon>Hyphomicrobiales</taxon>
        <taxon>Methylopilaceae</taxon>
        <taxon>Hansschlegelia</taxon>
    </lineage>
</organism>
<name>A0A4Q9GP34_9HYPH</name>
<feature type="signal peptide" evidence="2">
    <location>
        <begin position="1"/>
        <end position="21"/>
    </location>
</feature>
<dbReference type="EMBL" id="SIUB01000002">
    <property type="protein sequence ID" value="TBN54544.1"/>
    <property type="molecule type" value="Genomic_DNA"/>
</dbReference>
<dbReference type="Proteomes" id="UP000291613">
    <property type="component" value="Unassembled WGS sequence"/>
</dbReference>
<keyword evidence="2" id="KW-0732">Signal</keyword>
<feature type="transmembrane region" description="Helical" evidence="1">
    <location>
        <begin position="298"/>
        <end position="324"/>
    </location>
</feature>
<evidence type="ECO:0000256" key="1">
    <source>
        <dbReference type="SAM" id="Phobius"/>
    </source>
</evidence>
<keyword evidence="1" id="KW-1133">Transmembrane helix</keyword>
<keyword evidence="4" id="KW-1185">Reference proteome</keyword>
<comment type="caution">
    <text evidence="3">The sequence shown here is derived from an EMBL/GenBank/DDBJ whole genome shotgun (WGS) entry which is preliminary data.</text>
</comment>
<sequence>MKPAALIATLALVLLAGPASAQERSIFDDVRLEAIPETNGVKPYPGEMVVLRVRGIYRPTIKIQHLLQPELTNFGWLHLGRGEMYQTEENGFTVNGFERLLAIFPQKTGPLTIGSFTHKLSLVDGVGTREMEVKSPPVTVDVAKWEGPGGPDDPNQWWLPAREVRVSDSWSADPNRVPRGETITRTVTIEAFGVTADQLPPAPVMRSAGIISFRGPTERDTKLTNDGPIAKATYRWNMRPITAFPATVDPVKFPWFDTISRTMREATIPAQRMAWAAEGAPPVPVDPAAEKPAALATFGVGAAAFLLGLAAMLIGVGGAALPTLPPRALLRLRLAALGSDAARFRAAITELARREPDRAARWSLDSEVRGGIAALDRSLYGEAVGARPNLRALARTILRARKATRPRRTATSALAPLDGV</sequence>
<evidence type="ECO:0000256" key="2">
    <source>
        <dbReference type="SAM" id="SignalP"/>
    </source>
</evidence>
<keyword evidence="1" id="KW-0812">Transmembrane</keyword>
<accession>A0A4Q9GP34</accession>
<dbReference type="InterPro" id="IPR025738">
    <property type="entry name" value="BatD"/>
</dbReference>
<dbReference type="RefSeq" id="WP_131002349.1">
    <property type="nucleotide sequence ID" value="NZ_JBHSZR010000005.1"/>
</dbReference>
<dbReference type="AlphaFoldDB" id="A0A4Q9GP34"/>
<dbReference type="PANTHER" id="PTHR40940:SF1">
    <property type="entry name" value="PROTEIN BATD"/>
    <property type="match status" value="1"/>
</dbReference>
<evidence type="ECO:0000313" key="3">
    <source>
        <dbReference type="EMBL" id="TBN54544.1"/>
    </source>
</evidence>